<dbReference type="OrthoDB" id="5694214at2"/>
<evidence type="ECO:0000256" key="4">
    <source>
        <dbReference type="ARBA" id="ARBA00023136"/>
    </source>
</evidence>
<protein>
    <submittedName>
        <fullName evidence="7">SusD family protein</fullName>
    </submittedName>
</protein>
<comment type="subcellular location">
    <subcellularLocation>
        <location evidence="1">Cell outer membrane</location>
    </subcellularLocation>
</comment>
<name>A0A1M7IIZ2_9FLAO</name>
<dbReference type="AlphaFoldDB" id="A0A1M7IIZ2"/>
<dbReference type="SUPFAM" id="SSF48452">
    <property type="entry name" value="TPR-like"/>
    <property type="match status" value="1"/>
</dbReference>
<evidence type="ECO:0000256" key="3">
    <source>
        <dbReference type="ARBA" id="ARBA00022729"/>
    </source>
</evidence>
<reference evidence="8" key="1">
    <citation type="submission" date="2016-11" db="EMBL/GenBank/DDBJ databases">
        <authorList>
            <person name="Varghese N."/>
            <person name="Submissions S."/>
        </authorList>
    </citation>
    <scope>NUCLEOTIDE SEQUENCE [LARGE SCALE GENOMIC DNA]</scope>
    <source>
        <strain evidence="8">ACAM 48</strain>
    </source>
</reference>
<keyword evidence="8" id="KW-1185">Reference proteome</keyword>
<evidence type="ECO:0000313" key="8">
    <source>
        <dbReference type="Proteomes" id="UP000190235"/>
    </source>
</evidence>
<dbReference type="EMBL" id="LT670848">
    <property type="protein sequence ID" value="SHM40543.1"/>
    <property type="molecule type" value="Genomic_DNA"/>
</dbReference>
<keyword evidence="5" id="KW-0998">Cell outer membrane</keyword>
<dbReference type="InterPro" id="IPR011990">
    <property type="entry name" value="TPR-like_helical_dom_sf"/>
</dbReference>
<dbReference type="InterPro" id="IPR012944">
    <property type="entry name" value="SusD_RagB_dom"/>
</dbReference>
<accession>A0A1M7IIZ2</accession>
<proteinExistence type="inferred from homology"/>
<dbReference type="Pfam" id="PF07980">
    <property type="entry name" value="SusD_RagB"/>
    <property type="match status" value="1"/>
</dbReference>
<dbReference type="GO" id="GO:0009279">
    <property type="term" value="C:cell outer membrane"/>
    <property type="evidence" value="ECO:0007669"/>
    <property type="project" value="UniProtKB-SubCell"/>
</dbReference>
<dbReference type="RefSeq" id="WP_079733884.1">
    <property type="nucleotide sequence ID" value="NZ_LT670848.1"/>
</dbReference>
<keyword evidence="3" id="KW-0732">Signal</keyword>
<evidence type="ECO:0000259" key="6">
    <source>
        <dbReference type="Pfam" id="PF07980"/>
    </source>
</evidence>
<dbReference type="Proteomes" id="UP000190235">
    <property type="component" value="Chromosome I"/>
</dbReference>
<gene>
    <name evidence="7" type="ORF">SAMN05878281_0567</name>
</gene>
<evidence type="ECO:0000256" key="5">
    <source>
        <dbReference type="ARBA" id="ARBA00023237"/>
    </source>
</evidence>
<keyword evidence="4" id="KW-0472">Membrane</keyword>
<sequence>MYSAAAEKLKEVIDSGVYNLLPNYAAVFDPDNDNNDEIIFSIQFLAGGIGEGNPWPNSFAPINSGNAVIPFGGGGNNQPTTDMINSYEPGDQRKDFSIATSYESESGEIIPTNFVTKYQDEPATSGDNDNDIPIIRYADILLMYAEALNELGYESPGEAFIYLNEVRERAGLMSLSSAEVSSQEEFRLAIEKERRVELAFEGHRWFDLVRTDRAIPVMNAKKDEMELVKTLTENEKVFPIPQSVIDVNPDQIQQNPGY</sequence>
<comment type="similarity">
    <text evidence="2">Belongs to the SusD family.</text>
</comment>
<evidence type="ECO:0000256" key="2">
    <source>
        <dbReference type="ARBA" id="ARBA00006275"/>
    </source>
</evidence>
<evidence type="ECO:0000256" key="1">
    <source>
        <dbReference type="ARBA" id="ARBA00004442"/>
    </source>
</evidence>
<dbReference type="STRING" id="143223.SAMN05878281_0567"/>
<evidence type="ECO:0000313" key="7">
    <source>
        <dbReference type="EMBL" id="SHM40543.1"/>
    </source>
</evidence>
<feature type="domain" description="RagB/SusD" evidence="6">
    <location>
        <begin position="110"/>
        <end position="258"/>
    </location>
</feature>
<organism evidence="7 8">
    <name type="scientific">Salegentibacter salegens</name>
    <dbReference type="NCBI Taxonomy" id="143223"/>
    <lineage>
        <taxon>Bacteria</taxon>
        <taxon>Pseudomonadati</taxon>
        <taxon>Bacteroidota</taxon>
        <taxon>Flavobacteriia</taxon>
        <taxon>Flavobacteriales</taxon>
        <taxon>Flavobacteriaceae</taxon>
        <taxon>Salegentibacter</taxon>
    </lineage>
</organism>
<dbReference type="Gene3D" id="1.25.40.390">
    <property type="match status" value="1"/>
</dbReference>